<dbReference type="KEGG" id="esj:SJ05684_b50860"/>
<accession>A0A249PJH4</accession>
<evidence type="ECO:0000313" key="3">
    <source>
        <dbReference type="Proteomes" id="UP000217211"/>
    </source>
</evidence>
<keyword evidence="3" id="KW-1185">Reference proteome</keyword>
<sequence>MRPLSEGEKASSSLQWLTIALPLAVLAIVIGALVYVAGAGLS</sequence>
<geneLocation type="plasmid" evidence="3">
    <name>psj05684b</name>
</geneLocation>
<organism evidence="2 3">
    <name type="scientific">Sinorhizobium sojae CCBAU 05684</name>
    <dbReference type="NCBI Taxonomy" id="716928"/>
    <lineage>
        <taxon>Bacteria</taxon>
        <taxon>Pseudomonadati</taxon>
        <taxon>Pseudomonadota</taxon>
        <taxon>Alphaproteobacteria</taxon>
        <taxon>Hyphomicrobiales</taxon>
        <taxon>Rhizobiaceae</taxon>
        <taxon>Sinorhizobium/Ensifer group</taxon>
        <taxon>Sinorhizobium</taxon>
    </lineage>
</organism>
<feature type="transmembrane region" description="Helical" evidence="1">
    <location>
        <begin position="20"/>
        <end position="41"/>
    </location>
</feature>
<dbReference type="AlphaFoldDB" id="A0A249PJH4"/>
<dbReference type="Proteomes" id="UP000217211">
    <property type="component" value="Plasmid pSJ05684b"/>
</dbReference>
<dbReference type="EMBL" id="CP023068">
    <property type="protein sequence ID" value="ASY66068.1"/>
    <property type="molecule type" value="Genomic_DNA"/>
</dbReference>
<gene>
    <name evidence="2" type="ORF">SJ05684_b50860</name>
</gene>
<keyword evidence="1" id="KW-0472">Membrane</keyword>
<keyword evidence="1" id="KW-1133">Transmembrane helix</keyword>
<reference evidence="2 3" key="1">
    <citation type="submission" date="2017-08" db="EMBL/GenBank/DDBJ databases">
        <title>Multipartite genome sequences of Sinorhizobium species nodulating soybeans.</title>
        <authorList>
            <person name="Tian C.F."/>
        </authorList>
    </citation>
    <scope>NUCLEOTIDE SEQUENCE [LARGE SCALE GENOMIC DNA]</scope>
    <source>
        <strain evidence="2 3">CCBAU 05684</strain>
        <plasmid evidence="3">psj05684b</plasmid>
    </source>
</reference>
<keyword evidence="1" id="KW-0812">Transmembrane</keyword>
<evidence type="ECO:0000313" key="2">
    <source>
        <dbReference type="EMBL" id="ASY66068.1"/>
    </source>
</evidence>
<proteinExistence type="predicted"/>
<keyword evidence="2" id="KW-0614">Plasmid</keyword>
<name>A0A249PJH4_9HYPH</name>
<evidence type="ECO:0000256" key="1">
    <source>
        <dbReference type="SAM" id="Phobius"/>
    </source>
</evidence>
<protein>
    <submittedName>
        <fullName evidence="2">Uncharacterized protein</fullName>
    </submittedName>
</protein>
<dbReference type="eggNOG" id="ENOG5030ZE7">
    <property type="taxonomic scope" value="Bacteria"/>
</dbReference>
<dbReference type="STRING" id="716928.GCA_000261485_04376"/>